<sequence>MEKSTGKITKKFNSRMQARLLLVFCVVTLLLMGLMGRLIYIMQVDGERYAKHVLSRQSYVSAVLPYKRGDILDRNGTVLARSELRYRLILDPSRLILNEESIDPTLKAIEKYFGIETAIVKDILDNKPNSQYTIVTKNLKYDEVSQFEAFMEENSEIMGVWFEEEYVRTYPNNTLACDIIGFTSADNIGFWGIEEYYNNELNGTNGREYGYYDSSLNIERIVKKAVNGNSIISTVDSNVQRIIQKHIREFNEEFGSKGIGVVVMNPNNGEILAMASNAEYDLNNPRDLTPFYTENEIEGMSKEEITSALNSIWKNDIISSSFEPGSTFKPITIAAALDENLATNNSTYDCDGVEKVGDRDIHCSNRYGHGTLTLEEALMKSCNDALMQIVMKEGRDIFYQYETNFGIGSKTGVDLPGEGQGIIFEKEKLNATELATSSFGQGISTTMLQLASAYSSMVNGGYYYRPHVMKQIVNDNGAIVREYDKLLVRQTVSEKTSELMQKYLYRTVEEGTAKGAKVEGYAIAGKTGTAQKPPYKNKKYIVSFLGHVPAINPEIVIYVMIDEPQNVEKQADSSIATKFASRILKEILPALGIFPEGEIDYLLEEDVTEEGSTNETTPLEENIQNDESTSTKPPVNNGNVTNNENDPNTDTTGEEAPSADDKPKNEGDEGGTADTVGDSEDRNDISEDDENDDNIENIDTQDENGGLTDGESSPDEDEFNPDALE</sequence>
<feature type="compositionally biased region" description="Low complexity" evidence="4">
    <location>
        <begin position="634"/>
        <end position="651"/>
    </location>
</feature>
<evidence type="ECO:0000313" key="9">
    <source>
        <dbReference type="Proteomes" id="UP000574276"/>
    </source>
</evidence>
<dbReference type="GO" id="GO:0071555">
    <property type="term" value="P:cell wall organization"/>
    <property type="evidence" value="ECO:0007669"/>
    <property type="project" value="TreeGrafter"/>
</dbReference>
<keyword evidence="5" id="KW-0812">Transmembrane</keyword>
<dbReference type="InterPro" id="IPR012338">
    <property type="entry name" value="Beta-lactam/transpept-like"/>
</dbReference>
<comment type="subcellular location">
    <subcellularLocation>
        <location evidence="1">Membrane</location>
    </subcellularLocation>
</comment>
<dbReference type="AlphaFoldDB" id="A0A839JZU1"/>
<dbReference type="Gene3D" id="3.90.1310.10">
    <property type="entry name" value="Penicillin-binding protein 2a (Domain 2)"/>
    <property type="match status" value="1"/>
</dbReference>
<evidence type="ECO:0000256" key="3">
    <source>
        <dbReference type="ARBA" id="ARBA00023136"/>
    </source>
</evidence>
<dbReference type="PANTHER" id="PTHR30627">
    <property type="entry name" value="PEPTIDOGLYCAN D,D-TRANSPEPTIDASE"/>
    <property type="match status" value="1"/>
</dbReference>
<feature type="domain" description="Penicillin-binding protein dimerisation" evidence="7">
    <location>
        <begin position="67"/>
        <end position="215"/>
    </location>
</feature>
<dbReference type="InterPro" id="IPR005311">
    <property type="entry name" value="PBP_dimer"/>
</dbReference>
<evidence type="ECO:0000256" key="5">
    <source>
        <dbReference type="SAM" id="Phobius"/>
    </source>
</evidence>
<dbReference type="InterPro" id="IPR036138">
    <property type="entry name" value="PBP_dimer_sf"/>
</dbReference>
<evidence type="ECO:0000313" key="8">
    <source>
        <dbReference type="EMBL" id="MBB2182707.1"/>
    </source>
</evidence>
<keyword evidence="5" id="KW-1133">Transmembrane helix</keyword>
<evidence type="ECO:0000256" key="4">
    <source>
        <dbReference type="SAM" id="MobiDB-lite"/>
    </source>
</evidence>
<evidence type="ECO:0000259" key="6">
    <source>
        <dbReference type="Pfam" id="PF00905"/>
    </source>
</evidence>
<dbReference type="GO" id="GO:0005886">
    <property type="term" value="C:plasma membrane"/>
    <property type="evidence" value="ECO:0007669"/>
    <property type="project" value="TreeGrafter"/>
</dbReference>
<protein>
    <submittedName>
        <fullName evidence="8">Peptidoglycan glycosyltransferase</fullName>
    </submittedName>
</protein>
<dbReference type="InterPro" id="IPR050515">
    <property type="entry name" value="Beta-lactam/transpept"/>
</dbReference>
<gene>
    <name evidence="8" type="ORF">H0486_07440</name>
</gene>
<dbReference type="PANTHER" id="PTHR30627:SF1">
    <property type="entry name" value="PEPTIDOGLYCAN D,D-TRANSPEPTIDASE FTSI"/>
    <property type="match status" value="1"/>
</dbReference>
<evidence type="ECO:0000256" key="1">
    <source>
        <dbReference type="ARBA" id="ARBA00004370"/>
    </source>
</evidence>
<evidence type="ECO:0000256" key="2">
    <source>
        <dbReference type="ARBA" id="ARBA00007171"/>
    </source>
</evidence>
<feature type="region of interest" description="Disordered" evidence="4">
    <location>
        <begin position="607"/>
        <end position="725"/>
    </location>
</feature>
<dbReference type="Proteomes" id="UP000574276">
    <property type="component" value="Unassembled WGS sequence"/>
</dbReference>
<evidence type="ECO:0000259" key="7">
    <source>
        <dbReference type="Pfam" id="PF03717"/>
    </source>
</evidence>
<dbReference type="Pfam" id="PF00905">
    <property type="entry name" value="Transpeptidase"/>
    <property type="match status" value="1"/>
</dbReference>
<reference evidence="8 9" key="1">
    <citation type="submission" date="2020-07" db="EMBL/GenBank/DDBJ databases">
        <title>Characterization and genome sequencing of isolate MD1, a novel member within the family Lachnospiraceae.</title>
        <authorList>
            <person name="Rettenmaier R."/>
            <person name="Di Bello L."/>
            <person name="Zinser C."/>
            <person name="Scheitz K."/>
            <person name="Liebl W."/>
            <person name="Zverlov V."/>
        </authorList>
    </citation>
    <scope>NUCLEOTIDE SEQUENCE [LARGE SCALE GENOMIC DNA]</scope>
    <source>
        <strain evidence="8 9">MD1</strain>
    </source>
</reference>
<feature type="transmembrane region" description="Helical" evidence="5">
    <location>
        <begin position="20"/>
        <end position="42"/>
    </location>
</feature>
<dbReference type="RefSeq" id="WP_228352408.1">
    <property type="nucleotide sequence ID" value="NZ_JACEGA010000001.1"/>
</dbReference>
<keyword evidence="9" id="KW-1185">Reference proteome</keyword>
<dbReference type="InterPro" id="IPR001460">
    <property type="entry name" value="PCN-bd_Tpept"/>
</dbReference>
<comment type="caution">
    <text evidence="8">The sequence shown here is derived from an EMBL/GenBank/DDBJ whole genome shotgun (WGS) entry which is preliminary data.</text>
</comment>
<feature type="domain" description="Penicillin-binding protein transpeptidase" evidence="6">
    <location>
        <begin position="260"/>
        <end position="585"/>
    </location>
</feature>
<organism evidence="8 9">
    <name type="scientific">Variimorphobacter saccharofermentans</name>
    <dbReference type="NCBI Taxonomy" id="2755051"/>
    <lineage>
        <taxon>Bacteria</taxon>
        <taxon>Bacillati</taxon>
        <taxon>Bacillota</taxon>
        <taxon>Clostridia</taxon>
        <taxon>Lachnospirales</taxon>
        <taxon>Lachnospiraceae</taxon>
        <taxon>Variimorphobacter</taxon>
    </lineage>
</organism>
<dbReference type="SUPFAM" id="SSF56601">
    <property type="entry name" value="beta-lactamase/transpeptidase-like"/>
    <property type="match status" value="1"/>
</dbReference>
<proteinExistence type="inferred from homology"/>
<dbReference type="Gene3D" id="3.40.710.10">
    <property type="entry name" value="DD-peptidase/beta-lactamase superfamily"/>
    <property type="match status" value="1"/>
</dbReference>
<feature type="compositionally biased region" description="Polar residues" evidence="4">
    <location>
        <begin position="610"/>
        <end position="619"/>
    </location>
</feature>
<dbReference type="GO" id="GO:0008658">
    <property type="term" value="F:penicillin binding"/>
    <property type="evidence" value="ECO:0007669"/>
    <property type="project" value="InterPro"/>
</dbReference>
<dbReference type="SUPFAM" id="SSF56519">
    <property type="entry name" value="Penicillin binding protein dimerisation domain"/>
    <property type="match status" value="1"/>
</dbReference>
<feature type="compositionally biased region" description="Acidic residues" evidence="4">
    <location>
        <begin position="686"/>
        <end position="702"/>
    </location>
</feature>
<keyword evidence="3 5" id="KW-0472">Membrane</keyword>
<comment type="similarity">
    <text evidence="2">Belongs to the transpeptidase family.</text>
</comment>
<feature type="compositionally biased region" description="Acidic residues" evidence="4">
    <location>
        <begin position="712"/>
        <end position="725"/>
    </location>
</feature>
<accession>A0A839JZU1</accession>
<name>A0A839JZU1_9FIRM</name>
<keyword evidence="8" id="KW-0808">Transferase</keyword>
<dbReference type="Pfam" id="PF03717">
    <property type="entry name" value="PBP_dimer"/>
    <property type="match status" value="1"/>
</dbReference>
<dbReference type="EMBL" id="JACEGA010000001">
    <property type="protein sequence ID" value="MBB2182707.1"/>
    <property type="molecule type" value="Genomic_DNA"/>
</dbReference>
<dbReference type="GO" id="GO:0016740">
    <property type="term" value="F:transferase activity"/>
    <property type="evidence" value="ECO:0007669"/>
    <property type="project" value="UniProtKB-KW"/>
</dbReference>